<dbReference type="InterPro" id="IPR007630">
    <property type="entry name" value="RNA_pol_sigma70_r4"/>
</dbReference>
<dbReference type="NCBIfam" id="TIGR02393">
    <property type="entry name" value="RpoD_Cterm"/>
    <property type="match status" value="1"/>
</dbReference>
<dbReference type="InterPro" id="IPR007627">
    <property type="entry name" value="RNA_pol_sigma70_r2"/>
</dbReference>
<dbReference type="SUPFAM" id="SSF88946">
    <property type="entry name" value="Sigma2 domain of RNA polymerase sigma factors"/>
    <property type="match status" value="1"/>
</dbReference>
<sequence length="616" mass="68970">MAGNAQQQSRLKELIARGKEQGYLTYAEVNDHLPEDIADPDQVEDIIGMINDMGISVVEEAPDEDTLMMSDQSTDESAAEEAVAALAAVESDVGRTTDPVRMYMREMGTVELLTREGEIEIAKRIEEGTREVMSALAYLPGAVASILDAYDATQDEEAPGRLSDLFSGFIDPDEGIPGVAEAEVPEPEPEAEVDDDVEGDGDDEDDDSTASEGGPDPEEARARFEQIREQNALVEAALAKHGRGSAELKAEKARLAVLFSPIKLVPKHFERLVGQVRISVEQVRAQEKAVMQLCVKKAKVPRKTFIKSFPGSESDPKWLDAFQAEQPKFADRLEPLRADIARSQRKIAFEEDMVQLSVANLKEVNRKLSIGEAKARRAKKEMVEANLRLVISIAKKYTNRGLQFLDLIQEGNIGLMKAVDKFEYRRGYKFSTYATWWIRQAITRSIADQARTIRIPVHMIETINKLNRVSRQMLQEMGREPTPEELGERLEMPEDKVRKVLKIAKEPISMETPIGDDDDSHLGDFIEDGTMLLPIDMATGEGLIEATRNVLGGLTAREAKVLRMRFGIDMNTDHTLEEVGKQFDVTRERIRQIEAKALRKLRHPSRSEPLRSFLDE</sequence>
<dbReference type="InterPro" id="IPR007127">
    <property type="entry name" value="RNA_pol_sigma_70_r1_1"/>
</dbReference>
<dbReference type="InterPro" id="IPR036388">
    <property type="entry name" value="WH-like_DNA-bd_sf"/>
</dbReference>
<dbReference type="AlphaFoldDB" id="A0A1H0HQ26"/>
<dbReference type="Pfam" id="PF04539">
    <property type="entry name" value="Sigma70_r3"/>
    <property type="match status" value="1"/>
</dbReference>
<feature type="region of interest" description="Sigma-70 factor domain-3" evidence="6">
    <location>
        <begin position="461"/>
        <end position="537"/>
    </location>
</feature>
<feature type="domain" description="RNA polymerase sigma-70" evidence="8">
    <location>
        <begin position="406"/>
        <end position="419"/>
    </location>
</feature>
<dbReference type="Gene3D" id="1.10.220.120">
    <property type="entry name" value="Sigma-70 factor, region 1.1"/>
    <property type="match status" value="1"/>
</dbReference>
<comment type="subunit">
    <text evidence="6">Interacts transiently with the RNA polymerase catalytic core.</text>
</comment>
<keyword evidence="5 6" id="KW-0804">Transcription</keyword>
<name>A0A1H0HQ26_9GAMM</name>
<evidence type="ECO:0000256" key="3">
    <source>
        <dbReference type="ARBA" id="ARBA00023082"/>
    </source>
</evidence>
<dbReference type="PRINTS" id="PR00046">
    <property type="entry name" value="SIGMA70FCT"/>
</dbReference>
<dbReference type="GO" id="GO:0003677">
    <property type="term" value="F:DNA binding"/>
    <property type="evidence" value="ECO:0007669"/>
    <property type="project" value="UniProtKB-UniRule"/>
</dbReference>
<feature type="domain" description="RNA polymerase sigma-70" evidence="9">
    <location>
        <begin position="575"/>
        <end position="601"/>
    </location>
</feature>
<dbReference type="Proteomes" id="UP000199677">
    <property type="component" value="Unassembled WGS sequence"/>
</dbReference>
<dbReference type="STRING" id="416873.SAMN04487951_11644"/>
<dbReference type="InterPro" id="IPR000943">
    <property type="entry name" value="RNA_pol_sigma70"/>
</dbReference>
<protein>
    <recommendedName>
        <fullName evidence="6">RNA polymerase sigma factor RpoD</fullName>
    </recommendedName>
    <alternativeName>
        <fullName evidence="6">Sigma-70</fullName>
    </alternativeName>
</protein>
<evidence type="ECO:0000256" key="1">
    <source>
        <dbReference type="ARBA" id="ARBA00022490"/>
    </source>
</evidence>
<evidence type="ECO:0000313" key="10">
    <source>
        <dbReference type="EMBL" id="SDO21228.1"/>
    </source>
</evidence>
<keyword evidence="11" id="KW-1185">Reference proteome</keyword>
<dbReference type="FunFam" id="1.10.10.10:FF:000004">
    <property type="entry name" value="RNA polymerase sigma factor SigA"/>
    <property type="match status" value="1"/>
</dbReference>
<dbReference type="InterPro" id="IPR013324">
    <property type="entry name" value="RNA_pol_sigma_r3/r4-like"/>
</dbReference>
<proteinExistence type="inferred from homology"/>
<keyword evidence="1 6" id="KW-0963">Cytoplasm</keyword>
<dbReference type="Pfam" id="PF04542">
    <property type="entry name" value="Sigma70_r2"/>
    <property type="match status" value="1"/>
</dbReference>
<dbReference type="InterPro" id="IPR007624">
    <property type="entry name" value="RNA_pol_sigma70_r3"/>
</dbReference>
<dbReference type="FunFam" id="1.10.220.120:FF:000001">
    <property type="entry name" value="RNA polymerase sigma factor RpoD"/>
    <property type="match status" value="1"/>
</dbReference>
<dbReference type="InterPro" id="IPR009042">
    <property type="entry name" value="RNA_pol_sigma70_r1_2"/>
</dbReference>
<dbReference type="OrthoDB" id="9809557at2"/>
<keyword evidence="3 6" id="KW-0731">Sigma factor</keyword>
<evidence type="ECO:0000256" key="6">
    <source>
        <dbReference type="HAMAP-Rule" id="MF_00963"/>
    </source>
</evidence>
<reference evidence="11" key="1">
    <citation type="submission" date="2016-10" db="EMBL/GenBank/DDBJ databases">
        <authorList>
            <person name="Varghese N."/>
            <person name="Submissions S."/>
        </authorList>
    </citation>
    <scope>NUCLEOTIDE SEQUENCE [LARGE SCALE GENOMIC DNA]</scope>
    <source>
        <strain evidence="11">CGMCC 1.6494</strain>
    </source>
</reference>
<dbReference type="SUPFAM" id="SSF88659">
    <property type="entry name" value="Sigma3 and sigma4 domains of RNA polymerase sigma factors"/>
    <property type="match status" value="2"/>
</dbReference>
<dbReference type="InterPro" id="IPR012760">
    <property type="entry name" value="RNA_pol_sigma_RpoD_C"/>
</dbReference>
<dbReference type="InterPro" id="IPR042189">
    <property type="entry name" value="RNA_pol_sigma_70_r1_1_sf"/>
</dbReference>
<comment type="similarity">
    <text evidence="6">Belongs to the sigma-70 factor family. RpoD/SigA subfamily.</text>
</comment>
<dbReference type="FunFam" id="1.10.601.10:FF:000002">
    <property type="entry name" value="RNA polymerase sigma factor RpoD"/>
    <property type="match status" value="1"/>
</dbReference>
<dbReference type="PANTHER" id="PTHR30603">
    <property type="entry name" value="RNA POLYMERASE SIGMA FACTOR RPO"/>
    <property type="match status" value="1"/>
</dbReference>
<comment type="subcellular location">
    <subcellularLocation>
        <location evidence="6">Cytoplasm</location>
    </subcellularLocation>
</comment>
<dbReference type="PROSITE" id="PS00716">
    <property type="entry name" value="SIGMA70_2"/>
    <property type="match status" value="1"/>
</dbReference>
<dbReference type="PROSITE" id="PS00715">
    <property type="entry name" value="SIGMA70_1"/>
    <property type="match status" value="1"/>
</dbReference>
<dbReference type="InterPro" id="IPR014284">
    <property type="entry name" value="RNA_pol_sigma-70_dom"/>
</dbReference>
<evidence type="ECO:0000259" key="9">
    <source>
        <dbReference type="PROSITE" id="PS00716"/>
    </source>
</evidence>
<accession>A0A1H0HQ26</accession>
<dbReference type="Pfam" id="PF00140">
    <property type="entry name" value="Sigma70_r1_2"/>
    <property type="match status" value="1"/>
</dbReference>
<dbReference type="Pfam" id="PF04545">
    <property type="entry name" value="Sigma70_r4"/>
    <property type="match status" value="1"/>
</dbReference>
<feature type="DNA-binding region" description="H-T-H motif" evidence="6">
    <location>
        <begin position="576"/>
        <end position="595"/>
    </location>
</feature>
<dbReference type="Pfam" id="PF04546">
    <property type="entry name" value="Sigma70_ner"/>
    <property type="match status" value="1"/>
</dbReference>
<feature type="compositionally biased region" description="Acidic residues" evidence="7">
    <location>
        <begin position="183"/>
        <end position="209"/>
    </location>
</feature>
<dbReference type="PANTHER" id="PTHR30603:SF60">
    <property type="entry name" value="RNA POLYMERASE SIGMA FACTOR RPOD"/>
    <property type="match status" value="1"/>
</dbReference>
<dbReference type="GO" id="GO:0016987">
    <property type="term" value="F:sigma factor activity"/>
    <property type="evidence" value="ECO:0007669"/>
    <property type="project" value="UniProtKB-UniRule"/>
</dbReference>
<feature type="region of interest" description="Disordered" evidence="7">
    <location>
        <begin position="174"/>
        <end position="220"/>
    </location>
</feature>
<evidence type="ECO:0000259" key="8">
    <source>
        <dbReference type="PROSITE" id="PS00715"/>
    </source>
</evidence>
<dbReference type="InterPro" id="IPR050239">
    <property type="entry name" value="Sigma-70_RNA_pol_init_factors"/>
</dbReference>
<feature type="region of interest" description="Sigma-70 factor domain-2" evidence="6">
    <location>
        <begin position="382"/>
        <end position="452"/>
    </location>
</feature>
<dbReference type="Pfam" id="PF03979">
    <property type="entry name" value="Sigma70_r1_1"/>
    <property type="match status" value="1"/>
</dbReference>
<feature type="region of interest" description="Sigma-70 factor domain-4" evidence="6">
    <location>
        <begin position="550"/>
        <end position="603"/>
    </location>
</feature>
<evidence type="ECO:0000313" key="11">
    <source>
        <dbReference type="Proteomes" id="UP000199677"/>
    </source>
</evidence>
<dbReference type="NCBIfam" id="NF004208">
    <property type="entry name" value="PRK05658.1"/>
    <property type="match status" value="1"/>
</dbReference>
<dbReference type="FunFam" id="1.10.10.10:FF:000002">
    <property type="entry name" value="RNA polymerase sigma factor SigA"/>
    <property type="match status" value="1"/>
</dbReference>
<feature type="short sequence motif" description="Interaction with polymerase core subunit RpoC" evidence="6">
    <location>
        <begin position="406"/>
        <end position="409"/>
    </location>
</feature>
<evidence type="ECO:0000256" key="4">
    <source>
        <dbReference type="ARBA" id="ARBA00023125"/>
    </source>
</evidence>
<dbReference type="Gene3D" id="1.10.10.10">
    <property type="entry name" value="Winged helix-like DNA-binding domain superfamily/Winged helix DNA-binding domain"/>
    <property type="match status" value="2"/>
</dbReference>
<dbReference type="NCBIfam" id="TIGR02937">
    <property type="entry name" value="sigma70-ECF"/>
    <property type="match status" value="1"/>
</dbReference>
<evidence type="ECO:0000256" key="5">
    <source>
        <dbReference type="ARBA" id="ARBA00023163"/>
    </source>
</evidence>
<dbReference type="InterPro" id="IPR007631">
    <property type="entry name" value="RNA_pol_sigma_70_non-ess"/>
</dbReference>
<evidence type="ECO:0000256" key="2">
    <source>
        <dbReference type="ARBA" id="ARBA00023015"/>
    </source>
</evidence>
<keyword evidence="4 6" id="KW-0238">DNA-binding</keyword>
<dbReference type="RefSeq" id="WP_089707607.1">
    <property type="nucleotide sequence ID" value="NZ_FNII01000016.1"/>
</dbReference>
<dbReference type="GO" id="GO:0006352">
    <property type="term" value="P:DNA-templated transcription initiation"/>
    <property type="evidence" value="ECO:0007669"/>
    <property type="project" value="UniProtKB-UniRule"/>
</dbReference>
<dbReference type="CDD" id="cd06171">
    <property type="entry name" value="Sigma70_r4"/>
    <property type="match status" value="1"/>
</dbReference>
<dbReference type="InterPro" id="IPR013325">
    <property type="entry name" value="RNA_pol_sigma_r2"/>
</dbReference>
<dbReference type="EMBL" id="FNII01000016">
    <property type="protein sequence ID" value="SDO21228.1"/>
    <property type="molecule type" value="Genomic_DNA"/>
</dbReference>
<dbReference type="Gene3D" id="1.10.601.10">
    <property type="entry name" value="RNA Polymerase Primary Sigma Factor"/>
    <property type="match status" value="1"/>
</dbReference>
<dbReference type="GO" id="GO:0005737">
    <property type="term" value="C:cytoplasm"/>
    <property type="evidence" value="ECO:0007669"/>
    <property type="project" value="UniProtKB-SubCell"/>
</dbReference>
<evidence type="ECO:0000256" key="7">
    <source>
        <dbReference type="SAM" id="MobiDB-lite"/>
    </source>
</evidence>
<comment type="function">
    <text evidence="6">Sigma factors are initiation factors that promote the attachment of RNA polymerase to specific initiation sites and are then released. This sigma factor is the primary sigma factor during exponential growth.</text>
</comment>
<keyword evidence="2 6" id="KW-0805">Transcription regulation</keyword>
<dbReference type="InterPro" id="IPR028630">
    <property type="entry name" value="Sigma70_RpoD"/>
</dbReference>
<gene>
    <name evidence="6" type="primary">rpoD</name>
    <name evidence="10" type="ORF">SAMN04487951_11644</name>
</gene>
<dbReference type="HAMAP" id="MF_00963">
    <property type="entry name" value="Sigma70_RpoD_SigA"/>
    <property type="match status" value="1"/>
</dbReference>
<organism evidence="10 11">
    <name type="scientific">Vreelandella arcis</name>
    <dbReference type="NCBI Taxonomy" id="416873"/>
    <lineage>
        <taxon>Bacteria</taxon>
        <taxon>Pseudomonadati</taxon>
        <taxon>Pseudomonadota</taxon>
        <taxon>Gammaproteobacteria</taxon>
        <taxon>Oceanospirillales</taxon>
        <taxon>Halomonadaceae</taxon>
        <taxon>Vreelandella</taxon>
    </lineage>
</organism>